<dbReference type="PANTHER" id="PTHR31793:SF27">
    <property type="entry name" value="NOVEL THIOESTERASE SUPERFAMILY DOMAIN AND SAPOSIN A-TYPE DOMAIN CONTAINING PROTEIN (0610012H03RIK)"/>
    <property type="match status" value="1"/>
</dbReference>
<dbReference type="Gene3D" id="3.10.129.10">
    <property type="entry name" value="Hotdog Thioesterase"/>
    <property type="match status" value="1"/>
</dbReference>
<dbReference type="InterPro" id="IPR029069">
    <property type="entry name" value="HotDog_dom_sf"/>
</dbReference>
<protein>
    <submittedName>
        <fullName evidence="3">Thioesterase</fullName>
    </submittedName>
</protein>
<dbReference type="AlphaFoldDB" id="A0A6S6TVH2"/>
<accession>A0A6S6TVH2</accession>
<dbReference type="GO" id="GO:0047617">
    <property type="term" value="F:fatty acyl-CoA hydrolase activity"/>
    <property type="evidence" value="ECO:0007669"/>
    <property type="project" value="TreeGrafter"/>
</dbReference>
<dbReference type="InterPro" id="IPR050563">
    <property type="entry name" value="4-hydroxybenzoyl-CoA_TE"/>
</dbReference>
<sequence length="137" mass="15261">MDFKVKTEQRVAWGDMDAFGHVNNVVYLRYFESARVKYFDDIPELAGFQGAEIPVLANVSCSFKKPVVYPDTLTMHVGVTKLGHASLQMSCQMISPKVGLAAVAECTIVLIDVNKGHSVRVPNVWRAAIEKIEEKTF</sequence>
<name>A0A6S6TVH2_9BACT</name>
<organism evidence="3">
    <name type="scientific">uncultured Aureispira sp</name>
    <dbReference type="NCBI Taxonomy" id="1331704"/>
    <lineage>
        <taxon>Bacteria</taxon>
        <taxon>Pseudomonadati</taxon>
        <taxon>Bacteroidota</taxon>
        <taxon>Saprospiria</taxon>
        <taxon>Saprospirales</taxon>
        <taxon>Saprospiraceae</taxon>
        <taxon>Aureispira</taxon>
        <taxon>environmental samples</taxon>
    </lineage>
</organism>
<dbReference type="CDD" id="cd00586">
    <property type="entry name" value="4HBT"/>
    <property type="match status" value="1"/>
</dbReference>
<reference evidence="3" key="1">
    <citation type="submission" date="2020-01" db="EMBL/GenBank/DDBJ databases">
        <authorList>
            <person name="Meier V. D."/>
            <person name="Meier V D."/>
        </authorList>
    </citation>
    <scope>NUCLEOTIDE SEQUENCE</scope>
    <source>
        <strain evidence="3">HLG_WM_MAG_10</strain>
    </source>
</reference>
<gene>
    <name evidence="3" type="ORF">HELGO_WM19825</name>
</gene>
<evidence type="ECO:0000313" key="3">
    <source>
        <dbReference type="EMBL" id="CAA6824712.1"/>
    </source>
</evidence>
<comment type="similarity">
    <text evidence="1">Belongs to the 4-hydroxybenzoyl-CoA thioesterase family.</text>
</comment>
<dbReference type="SUPFAM" id="SSF54637">
    <property type="entry name" value="Thioesterase/thiol ester dehydrase-isomerase"/>
    <property type="match status" value="1"/>
</dbReference>
<dbReference type="PANTHER" id="PTHR31793">
    <property type="entry name" value="4-HYDROXYBENZOYL-COA THIOESTERASE FAMILY MEMBER"/>
    <property type="match status" value="1"/>
</dbReference>
<evidence type="ECO:0000256" key="2">
    <source>
        <dbReference type="ARBA" id="ARBA00022801"/>
    </source>
</evidence>
<keyword evidence="2" id="KW-0378">Hydrolase</keyword>
<dbReference type="EMBL" id="CACVAQ010000350">
    <property type="protein sequence ID" value="CAA6824712.1"/>
    <property type="molecule type" value="Genomic_DNA"/>
</dbReference>
<proteinExistence type="inferred from homology"/>
<dbReference type="Pfam" id="PF13279">
    <property type="entry name" value="4HBT_2"/>
    <property type="match status" value="1"/>
</dbReference>
<evidence type="ECO:0000256" key="1">
    <source>
        <dbReference type="ARBA" id="ARBA00005953"/>
    </source>
</evidence>